<dbReference type="AlphaFoldDB" id="A0AAV8WP18"/>
<evidence type="ECO:0000313" key="2">
    <source>
        <dbReference type="EMBL" id="KAJ8928083.1"/>
    </source>
</evidence>
<accession>A0AAV8WP18</accession>
<gene>
    <name evidence="2" type="ORF">NQ314_019381</name>
</gene>
<feature type="coiled-coil region" evidence="1">
    <location>
        <begin position="13"/>
        <end position="47"/>
    </location>
</feature>
<proteinExistence type="predicted"/>
<name>A0AAV8WP18_9CUCU</name>
<evidence type="ECO:0000313" key="3">
    <source>
        <dbReference type="Proteomes" id="UP001162156"/>
    </source>
</evidence>
<dbReference type="Proteomes" id="UP001162156">
    <property type="component" value="Unassembled WGS sequence"/>
</dbReference>
<comment type="caution">
    <text evidence="2">The sequence shown here is derived from an EMBL/GenBank/DDBJ whole genome shotgun (WGS) entry which is preliminary data.</text>
</comment>
<reference evidence="2" key="1">
    <citation type="journal article" date="2023" name="Insect Mol. Biol.">
        <title>Genome sequencing provides insights into the evolution of gene families encoding plant cell wall-degrading enzymes in longhorned beetles.</title>
        <authorList>
            <person name="Shin N.R."/>
            <person name="Okamura Y."/>
            <person name="Kirsch R."/>
            <person name="Pauchet Y."/>
        </authorList>
    </citation>
    <scope>NUCLEOTIDE SEQUENCE</scope>
    <source>
        <strain evidence="2">RBIC_L_NR</strain>
    </source>
</reference>
<sequence length="139" mass="16229">MISKDIESRYESIQSTLDEFSEIQNSIEACENKIESDDIERDEFEKAYFRLVAAFIVLIANYSRSKQFEVGSGQGTEKGSVHSERQSSINNATRVKLPTINLSKFYGNYMRWWLDFKEAFLGLIHENQLNSDYKKFVYL</sequence>
<organism evidence="2 3">
    <name type="scientific">Rhamnusium bicolor</name>
    <dbReference type="NCBI Taxonomy" id="1586634"/>
    <lineage>
        <taxon>Eukaryota</taxon>
        <taxon>Metazoa</taxon>
        <taxon>Ecdysozoa</taxon>
        <taxon>Arthropoda</taxon>
        <taxon>Hexapoda</taxon>
        <taxon>Insecta</taxon>
        <taxon>Pterygota</taxon>
        <taxon>Neoptera</taxon>
        <taxon>Endopterygota</taxon>
        <taxon>Coleoptera</taxon>
        <taxon>Polyphaga</taxon>
        <taxon>Cucujiformia</taxon>
        <taxon>Chrysomeloidea</taxon>
        <taxon>Cerambycidae</taxon>
        <taxon>Lepturinae</taxon>
        <taxon>Rhagiini</taxon>
        <taxon>Rhamnusium</taxon>
    </lineage>
</organism>
<keyword evidence="3" id="KW-1185">Reference proteome</keyword>
<keyword evidence="1" id="KW-0175">Coiled coil</keyword>
<evidence type="ECO:0000256" key="1">
    <source>
        <dbReference type="SAM" id="Coils"/>
    </source>
</evidence>
<protein>
    <submittedName>
        <fullName evidence="2">Uncharacterized protein</fullName>
    </submittedName>
</protein>
<dbReference type="EMBL" id="JANEYF010005473">
    <property type="protein sequence ID" value="KAJ8928083.1"/>
    <property type="molecule type" value="Genomic_DNA"/>
</dbReference>